<dbReference type="GO" id="GO:0005730">
    <property type="term" value="C:nucleolus"/>
    <property type="evidence" value="ECO:0007669"/>
    <property type="project" value="TreeGrafter"/>
</dbReference>
<dbReference type="PANTHER" id="PTHR15633">
    <property type="entry name" value="NUCLEOLAR PROTEIN 11"/>
    <property type="match status" value="1"/>
</dbReference>
<feature type="compositionally biased region" description="Polar residues" evidence="1">
    <location>
        <begin position="17"/>
        <end position="30"/>
    </location>
</feature>
<reference evidence="2 3" key="1">
    <citation type="journal article" date="2020" name="ISME J.">
        <title>Uncovering the hidden diversity of litter-decomposition mechanisms in mushroom-forming fungi.</title>
        <authorList>
            <person name="Floudas D."/>
            <person name="Bentzer J."/>
            <person name="Ahren D."/>
            <person name="Johansson T."/>
            <person name="Persson P."/>
            <person name="Tunlid A."/>
        </authorList>
    </citation>
    <scope>NUCLEOTIDE SEQUENCE [LARGE SCALE GENOMIC DNA]</scope>
    <source>
        <strain evidence="2 3">CBS 175.51</strain>
    </source>
</reference>
<keyword evidence="3" id="KW-1185">Reference proteome</keyword>
<dbReference type="Proteomes" id="UP000541558">
    <property type="component" value="Unassembled WGS sequence"/>
</dbReference>
<feature type="compositionally biased region" description="Basic and acidic residues" evidence="1">
    <location>
        <begin position="720"/>
        <end position="737"/>
    </location>
</feature>
<dbReference type="AlphaFoldDB" id="A0A8H5BTN8"/>
<comment type="caution">
    <text evidence="2">The sequence shown here is derived from an EMBL/GenBank/DDBJ whole genome shotgun (WGS) entry which is preliminary data.</text>
</comment>
<dbReference type="OrthoDB" id="4349954at2759"/>
<organism evidence="2 3">
    <name type="scientific">Ephemerocybe angulata</name>
    <dbReference type="NCBI Taxonomy" id="980116"/>
    <lineage>
        <taxon>Eukaryota</taxon>
        <taxon>Fungi</taxon>
        <taxon>Dikarya</taxon>
        <taxon>Basidiomycota</taxon>
        <taxon>Agaricomycotina</taxon>
        <taxon>Agaricomycetes</taxon>
        <taxon>Agaricomycetidae</taxon>
        <taxon>Agaricales</taxon>
        <taxon>Agaricineae</taxon>
        <taxon>Psathyrellaceae</taxon>
        <taxon>Ephemerocybe</taxon>
    </lineage>
</organism>
<dbReference type="GO" id="GO:0003723">
    <property type="term" value="F:RNA binding"/>
    <property type="evidence" value="ECO:0007669"/>
    <property type="project" value="TreeGrafter"/>
</dbReference>
<evidence type="ECO:0000313" key="3">
    <source>
        <dbReference type="Proteomes" id="UP000541558"/>
    </source>
</evidence>
<name>A0A8H5BTN8_9AGAR</name>
<protein>
    <submittedName>
        <fullName evidence="2">Uncharacterized protein</fullName>
    </submittedName>
</protein>
<evidence type="ECO:0000313" key="2">
    <source>
        <dbReference type="EMBL" id="KAF5329049.1"/>
    </source>
</evidence>
<accession>A0A8H5BTN8</accession>
<sequence>MSKQASIEEPFQLSSYTSSFRGKQKPSSTGHVFARSVNATSSKSRSTREGMVTVAAQADGIHLVDISSLHSVASHTLGPSTSFSCPAVTLGSDDDEYTTYAVIETSPELDADEAGRVVWKWKDSLSSSDQQKTSVVVVPDSERIHGLYAVPGRLLAVTQAARILLLDSTTLQETATLSITPGESLDVYRVFVFSSSECSFATDATVATILITSFDASGSLTLNLVSMNADNELSPISQFRVSQKREVVSDVSCSPSGCFSVLCKDGGWGAYTLTSLQLRPLSRPFKLANLATEGATIAALTSYHVLLAALPPSTSPAVIHIQIWDLQYSVLLSSHALPMPSAFASKSTPTLALDLGQVTQRGHAILALSAPSGGASSLFVIPYLVPQQSTLAVAISRGSPTKQWLQTDAVEQADGDRQKVLGDVKTAMGAGKVKVAENAFATWLKAVEGQELEYNFVKELLQVLLPPVGKTVPVHAAAIVKTLLERKGTVSSSMVESGLLRALRERNDWVSIQMSFSSVVDLPESDIIETLVALAKIQPKSTSESSEAMQVDSTDVPALSAYLHHCVTYPNITSKGVVMGLKRFVRDPQDAAAIAQVLEGWMRASAQQRKVNGEIGLLPTNKDLEKNEHGVWVVRSQKAGAKRTKKEKVLPPLPSVVSFLQSFMDACFLQLLQHAPSHRLLQQLQAHLVEEAAFSDVLEQLRGALEPFAVGHQKSVKEAAIPEKEKERQRQKGDWRQRRGGAPAVVGAVGAIGVYQVEEMAL</sequence>
<dbReference type="PANTHER" id="PTHR15633:SF2">
    <property type="entry name" value="NUCLEOLAR PROTEIN 11"/>
    <property type="match status" value="1"/>
</dbReference>
<evidence type="ECO:0000256" key="1">
    <source>
        <dbReference type="SAM" id="MobiDB-lite"/>
    </source>
</evidence>
<feature type="region of interest" description="Disordered" evidence="1">
    <location>
        <begin position="720"/>
        <end position="739"/>
    </location>
</feature>
<dbReference type="InterPro" id="IPR042859">
    <property type="entry name" value="NOL11"/>
</dbReference>
<feature type="region of interest" description="Disordered" evidence="1">
    <location>
        <begin position="17"/>
        <end position="49"/>
    </location>
</feature>
<gene>
    <name evidence="2" type="ORF">D9611_013872</name>
</gene>
<proteinExistence type="predicted"/>
<dbReference type="EMBL" id="JAACJK010000123">
    <property type="protein sequence ID" value="KAF5329049.1"/>
    <property type="molecule type" value="Genomic_DNA"/>
</dbReference>
<dbReference type="GO" id="GO:0030490">
    <property type="term" value="P:maturation of SSU-rRNA"/>
    <property type="evidence" value="ECO:0007669"/>
    <property type="project" value="InterPro"/>
</dbReference>